<dbReference type="AlphaFoldDB" id="A0AAW2CSK5"/>
<dbReference type="Pfam" id="PF14111">
    <property type="entry name" value="DUF4283"/>
    <property type="match status" value="1"/>
</dbReference>
<keyword evidence="1" id="KW-0479">Metal-binding</keyword>
<dbReference type="Proteomes" id="UP001459277">
    <property type="component" value="Unassembled WGS sequence"/>
</dbReference>
<keyword evidence="1" id="KW-0863">Zinc-finger</keyword>
<dbReference type="GO" id="GO:0003676">
    <property type="term" value="F:nucleic acid binding"/>
    <property type="evidence" value="ECO:0007669"/>
    <property type="project" value="InterPro"/>
</dbReference>
<gene>
    <name evidence="4" type="ORF">SO802_015026</name>
</gene>
<evidence type="ECO:0000313" key="4">
    <source>
        <dbReference type="EMBL" id="KAL0001245.1"/>
    </source>
</evidence>
<evidence type="ECO:0000259" key="3">
    <source>
        <dbReference type="PROSITE" id="PS50158"/>
    </source>
</evidence>
<dbReference type="PANTHER" id="PTHR31286">
    <property type="entry name" value="GLYCINE-RICH CELL WALL STRUCTURAL PROTEIN 1.8-LIKE"/>
    <property type="match status" value="1"/>
</dbReference>
<dbReference type="EMBL" id="JAZDWU010000005">
    <property type="protein sequence ID" value="KAL0001245.1"/>
    <property type="molecule type" value="Genomic_DNA"/>
</dbReference>
<comment type="caution">
    <text evidence="4">The sequence shown here is derived from an EMBL/GenBank/DDBJ whole genome shotgun (WGS) entry which is preliminary data.</text>
</comment>
<dbReference type="InterPro" id="IPR001878">
    <property type="entry name" value="Znf_CCHC"/>
</dbReference>
<accession>A0AAW2CSK5</accession>
<proteinExistence type="predicted"/>
<dbReference type="PANTHER" id="PTHR31286:SF99">
    <property type="entry name" value="DUF4283 DOMAIN-CONTAINING PROTEIN"/>
    <property type="match status" value="1"/>
</dbReference>
<protein>
    <recommendedName>
        <fullName evidence="3">CCHC-type domain-containing protein</fullName>
    </recommendedName>
</protein>
<feature type="region of interest" description="Disordered" evidence="2">
    <location>
        <begin position="254"/>
        <end position="301"/>
    </location>
</feature>
<keyword evidence="5" id="KW-1185">Reference proteome</keyword>
<organism evidence="4 5">
    <name type="scientific">Lithocarpus litseifolius</name>
    <dbReference type="NCBI Taxonomy" id="425828"/>
    <lineage>
        <taxon>Eukaryota</taxon>
        <taxon>Viridiplantae</taxon>
        <taxon>Streptophyta</taxon>
        <taxon>Embryophyta</taxon>
        <taxon>Tracheophyta</taxon>
        <taxon>Spermatophyta</taxon>
        <taxon>Magnoliopsida</taxon>
        <taxon>eudicotyledons</taxon>
        <taxon>Gunneridae</taxon>
        <taxon>Pentapetalae</taxon>
        <taxon>rosids</taxon>
        <taxon>fabids</taxon>
        <taxon>Fagales</taxon>
        <taxon>Fagaceae</taxon>
        <taxon>Lithocarpus</taxon>
    </lineage>
</organism>
<evidence type="ECO:0000256" key="1">
    <source>
        <dbReference type="PROSITE-ProRule" id="PRU00047"/>
    </source>
</evidence>
<evidence type="ECO:0000313" key="5">
    <source>
        <dbReference type="Proteomes" id="UP001459277"/>
    </source>
</evidence>
<keyword evidence="1" id="KW-0862">Zinc</keyword>
<name>A0AAW2CSK5_9ROSI</name>
<evidence type="ECO:0000256" key="2">
    <source>
        <dbReference type="SAM" id="MobiDB-lite"/>
    </source>
</evidence>
<dbReference type="GO" id="GO:0008270">
    <property type="term" value="F:zinc ion binding"/>
    <property type="evidence" value="ECO:0007669"/>
    <property type="project" value="UniProtKB-KW"/>
</dbReference>
<feature type="domain" description="CCHC-type" evidence="3">
    <location>
        <begin position="221"/>
        <end position="235"/>
    </location>
</feature>
<dbReference type="InterPro" id="IPR025558">
    <property type="entry name" value="DUF4283"/>
</dbReference>
<sequence length="301" mass="33599">MSEATVRIREEDNVLERSTKKVKENHRDLAGHEPLPPILDVEGKSYRDRLVGVCPGAFEKAFDFENTMAMEAVTNDEADEDSLVGKMDCIDLGNDFFLIKFSTMEDRARVLKYGSWFVGGHYLSIRCWEPNFMATTVNLSAVAKWIRLPGLPIEYYEPFVLRDIGLAIGPVLRIDTQTTTEARGRFARLCVQVNFDKPIIKLVKIGGIPQPVLYEGINALCFACGRVGHGTEGCPYSARKLELEEMTNVEIEAASSPKAGKDHVEADKGDFGPWVLVTPKRKPKINPNKEKKPLTQIGNPS</sequence>
<dbReference type="InterPro" id="IPR040256">
    <property type="entry name" value="At4g02000-like"/>
</dbReference>
<feature type="compositionally biased region" description="Basic and acidic residues" evidence="2">
    <location>
        <begin position="259"/>
        <end position="270"/>
    </location>
</feature>
<reference evidence="4 5" key="1">
    <citation type="submission" date="2024-01" db="EMBL/GenBank/DDBJ databases">
        <title>A telomere-to-telomere, gap-free genome of sweet tea (Lithocarpus litseifolius).</title>
        <authorList>
            <person name="Zhou J."/>
        </authorList>
    </citation>
    <scope>NUCLEOTIDE SEQUENCE [LARGE SCALE GENOMIC DNA]</scope>
    <source>
        <strain evidence="4">Zhou-2022a</strain>
        <tissue evidence="4">Leaf</tissue>
    </source>
</reference>
<dbReference type="PROSITE" id="PS50158">
    <property type="entry name" value="ZF_CCHC"/>
    <property type="match status" value="1"/>
</dbReference>